<dbReference type="EMBL" id="ML996103">
    <property type="protein sequence ID" value="KAF2739737.1"/>
    <property type="molecule type" value="Genomic_DNA"/>
</dbReference>
<evidence type="ECO:0000313" key="3">
    <source>
        <dbReference type="Proteomes" id="UP000799444"/>
    </source>
</evidence>
<keyword evidence="1" id="KW-0472">Membrane</keyword>
<keyword evidence="1" id="KW-1133">Transmembrane helix</keyword>
<comment type="caution">
    <text evidence="2">The sequence shown here is derived from an EMBL/GenBank/DDBJ whole genome shotgun (WGS) entry which is preliminary data.</text>
</comment>
<sequence>MSFQVDDFSLPPFFHQSQSANLCIPSLSSRRSSHRYGQLEPISLVLDRIKYFISKGYIIPGNFKLALLDDIKHLIDFNSTATVYPEITKKPEEDKQLIFKEQRALEAAGTFFEMHTIALLSDLLDHPERLNKTQQQILDAIAIFEAYTKYVYANVGDYGLFINKGDSTARKEAYGGPYLPAITAKEAGQTVAAVIMAVVGMVILIGMATYAVKLLQERRRA</sequence>
<evidence type="ECO:0000256" key="1">
    <source>
        <dbReference type="SAM" id="Phobius"/>
    </source>
</evidence>
<accession>A0A9P4V4N2</accession>
<protein>
    <submittedName>
        <fullName evidence="2">Uncharacterized protein</fullName>
    </submittedName>
</protein>
<dbReference type="Proteomes" id="UP000799444">
    <property type="component" value="Unassembled WGS sequence"/>
</dbReference>
<proteinExistence type="predicted"/>
<reference evidence="2" key="1">
    <citation type="journal article" date="2020" name="Stud. Mycol.">
        <title>101 Dothideomycetes genomes: a test case for predicting lifestyles and emergence of pathogens.</title>
        <authorList>
            <person name="Haridas S."/>
            <person name="Albert R."/>
            <person name="Binder M."/>
            <person name="Bloem J."/>
            <person name="Labutti K."/>
            <person name="Salamov A."/>
            <person name="Andreopoulos B."/>
            <person name="Baker S."/>
            <person name="Barry K."/>
            <person name="Bills G."/>
            <person name="Bluhm B."/>
            <person name="Cannon C."/>
            <person name="Castanera R."/>
            <person name="Culley D."/>
            <person name="Daum C."/>
            <person name="Ezra D."/>
            <person name="Gonzalez J."/>
            <person name="Henrissat B."/>
            <person name="Kuo A."/>
            <person name="Liang C."/>
            <person name="Lipzen A."/>
            <person name="Lutzoni F."/>
            <person name="Magnuson J."/>
            <person name="Mondo S."/>
            <person name="Nolan M."/>
            <person name="Ohm R."/>
            <person name="Pangilinan J."/>
            <person name="Park H.-J."/>
            <person name="Ramirez L."/>
            <person name="Alfaro M."/>
            <person name="Sun H."/>
            <person name="Tritt A."/>
            <person name="Yoshinaga Y."/>
            <person name="Zwiers L.-H."/>
            <person name="Turgeon B."/>
            <person name="Goodwin S."/>
            <person name="Spatafora J."/>
            <person name="Crous P."/>
            <person name="Grigoriev I."/>
        </authorList>
    </citation>
    <scope>NUCLEOTIDE SEQUENCE</scope>
    <source>
        <strain evidence="2">CBS 125425</strain>
    </source>
</reference>
<keyword evidence="1" id="KW-0812">Transmembrane</keyword>
<dbReference type="AlphaFoldDB" id="A0A9P4V4N2"/>
<feature type="transmembrane region" description="Helical" evidence="1">
    <location>
        <begin position="191"/>
        <end position="212"/>
    </location>
</feature>
<evidence type="ECO:0000313" key="2">
    <source>
        <dbReference type="EMBL" id="KAF2739737.1"/>
    </source>
</evidence>
<organism evidence="2 3">
    <name type="scientific">Polyplosphaeria fusca</name>
    <dbReference type="NCBI Taxonomy" id="682080"/>
    <lineage>
        <taxon>Eukaryota</taxon>
        <taxon>Fungi</taxon>
        <taxon>Dikarya</taxon>
        <taxon>Ascomycota</taxon>
        <taxon>Pezizomycotina</taxon>
        <taxon>Dothideomycetes</taxon>
        <taxon>Pleosporomycetidae</taxon>
        <taxon>Pleosporales</taxon>
        <taxon>Tetraplosphaeriaceae</taxon>
        <taxon>Polyplosphaeria</taxon>
    </lineage>
</organism>
<keyword evidence="3" id="KW-1185">Reference proteome</keyword>
<name>A0A9P4V4N2_9PLEO</name>
<gene>
    <name evidence="2" type="ORF">EJ04DRAFT_508595</name>
</gene>